<dbReference type="EMBL" id="LCWF01000034">
    <property type="protein sequence ID" value="KKY26712.1"/>
    <property type="molecule type" value="Genomic_DNA"/>
</dbReference>
<dbReference type="GO" id="GO:0005634">
    <property type="term" value="C:nucleus"/>
    <property type="evidence" value="ECO:0007669"/>
    <property type="project" value="UniProtKB-SubCell"/>
</dbReference>
<evidence type="ECO:0000313" key="4">
    <source>
        <dbReference type="Proteomes" id="UP000053317"/>
    </source>
</evidence>
<evidence type="ECO:0000256" key="2">
    <source>
        <dbReference type="ARBA" id="ARBA00023242"/>
    </source>
</evidence>
<dbReference type="AlphaFoldDB" id="A0A0G2EVK4"/>
<dbReference type="PANTHER" id="PTHR37534">
    <property type="entry name" value="TRANSCRIPTIONAL ACTIVATOR PROTEIN UGA3"/>
    <property type="match status" value="1"/>
</dbReference>
<keyword evidence="4" id="KW-1185">Reference proteome</keyword>
<dbReference type="InterPro" id="IPR021858">
    <property type="entry name" value="Fun_TF"/>
</dbReference>
<reference evidence="3 4" key="1">
    <citation type="submission" date="2015-05" db="EMBL/GenBank/DDBJ databases">
        <title>Distinctive expansion of gene families associated with plant cell wall degradation and secondary metabolism in the genomes of grapevine trunk pathogens.</title>
        <authorList>
            <person name="Lawrence D.P."/>
            <person name="Travadon R."/>
            <person name="Rolshausen P.E."/>
            <person name="Baumgartner K."/>
        </authorList>
    </citation>
    <scope>NUCLEOTIDE SEQUENCE [LARGE SCALE GENOMIC DNA]</scope>
    <source>
        <strain evidence="3">UCRPC4</strain>
    </source>
</reference>
<name>A0A0G2EVK4_PHACM</name>
<proteinExistence type="predicted"/>
<protein>
    <submittedName>
        <fullName evidence="3">Putative c6 transcription factor</fullName>
    </submittedName>
</protein>
<dbReference type="OrthoDB" id="3509362at2759"/>
<organism evidence="3 4">
    <name type="scientific">Phaeomoniella chlamydospora</name>
    <name type="common">Phaeoacremonium chlamydosporum</name>
    <dbReference type="NCBI Taxonomy" id="158046"/>
    <lineage>
        <taxon>Eukaryota</taxon>
        <taxon>Fungi</taxon>
        <taxon>Dikarya</taxon>
        <taxon>Ascomycota</taxon>
        <taxon>Pezizomycotina</taxon>
        <taxon>Eurotiomycetes</taxon>
        <taxon>Chaetothyriomycetidae</taxon>
        <taxon>Phaeomoniellales</taxon>
        <taxon>Phaeomoniellaceae</taxon>
        <taxon>Phaeomoniella</taxon>
    </lineage>
</organism>
<reference evidence="3 4" key="2">
    <citation type="submission" date="2015-05" db="EMBL/GenBank/DDBJ databases">
        <authorList>
            <person name="Morales-Cruz A."/>
            <person name="Amrine K.C."/>
            <person name="Cantu D."/>
        </authorList>
    </citation>
    <scope>NUCLEOTIDE SEQUENCE [LARGE SCALE GENOMIC DNA]</scope>
    <source>
        <strain evidence="3">UCRPC4</strain>
    </source>
</reference>
<evidence type="ECO:0000256" key="1">
    <source>
        <dbReference type="ARBA" id="ARBA00004123"/>
    </source>
</evidence>
<accession>A0A0G2EVK4</accession>
<comment type="subcellular location">
    <subcellularLocation>
        <location evidence="1">Nucleus</location>
    </subcellularLocation>
</comment>
<dbReference type="Pfam" id="PF11951">
    <property type="entry name" value="Fungal_trans_2"/>
    <property type="match status" value="1"/>
</dbReference>
<gene>
    <name evidence="3" type="ORF">UCRPC4_g01403</name>
</gene>
<dbReference type="PANTHER" id="PTHR37534:SF46">
    <property type="entry name" value="ZN(II)2CYS6 TRANSCRIPTION FACTOR (EUROFUNG)"/>
    <property type="match status" value="1"/>
</dbReference>
<sequence>MDSSLLRDAITAWSSTHLALQNNNYENTAREHRGIALSSLSKSLASQQRDPQMELASSLIHCAMESVTGDTNQWFKHLVGASEIIRSAAAVDHETHQTDLSKFTSTVEGRWLLSNFAYHDVMMTISEDRKPLLLAGDYWNFSVSQSGVADSYFGFASKVMSLISQISVLNVDMLNDDTTDTGKQGEQDDFATTAKSLQQELIDWKCPQSNNTMLVNLAESYRSAGLIHLYRILRRHRPKLTNATTLKIAEQVTVIVHRVQDIAIGSLAESSLLLPLFLAGGDAKDVQHIQIIRSRMQEIIKTRHFRNFQPALEVLEETWHMGGLGIRTGDGKPVDWKDVTKRKGWMLSIT</sequence>
<dbReference type="Proteomes" id="UP000053317">
    <property type="component" value="Unassembled WGS sequence"/>
</dbReference>
<comment type="caution">
    <text evidence="3">The sequence shown here is derived from an EMBL/GenBank/DDBJ whole genome shotgun (WGS) entry which is preliminary data.</text>
</comment>
<keyword evidence="2" id="KW-0539">Nucleus</keyword>
<evidence type="ECO:0000313" key="3">
    <source>
        <dbReference type="EMBL" id="KKY26712.1"/>
    </source>
</evidence>